<dbReference type="SUPFAM" id="SSF53955">
    <property type="entry name" value="Lysozyme-like"/>
    <property type="match status" value="1"/>
</dbReference>
<proteinExistence type="predicted"/>
<dbReference type="AlphaFoldDB" id="A0A6J5CRU0"/>
<evidence type="ECO:0000256" key="1">
    <source>
        <dbReference type="ARBA" id="ARBA00022821"/>
    </source>
</evidence>
<dbReference type="GO" id="GO:0016998">
    <property type="term" value="P:cell wall macromolecule catabolic process"/>
    <property type="evidence" value="ECO:0007669"/>
    <property type="project" value="InterPro"/>
</dbReference>
<dbReference type="InterPro" id="IPR000726">
    <property type="entry name" value="Glyco_hydro_19_cat"/>
</dbReference>
<evidence type="ECO:0000259" key="3">
    <source>
        <dbReference type="Pfam" id="PF00182"/>
    </source>
</evidence>
<dbReference type="GO" id="GO:0006032">
    <property type="term" value="P:chitin catabolic process"/>
    <property type="evidence" value="ECO:0007669"/>
    <property type="project" value="InterPro"/>
</dbReference>
<keyword evidence="2" id="KW-1015">Disulfide bond</keyword>
<dbReference type="GO" id="GO:0006952">
    <property type="term" value="P:defense response"/>
    <property type="evidence" value="ECO:0007669"/>
    <property type="project" value="UniProtKB-KW"/>
</dbReference>
<reference evidence="4 5" key="1">
    <citation type="submission" date="2020-04" db="EMBL/GenBank/DDBJ databases">
        <authorList>
            <person name="De Canck E."/>
        </authorList>
    </citation>
    <scope>NUCLEOTIDE SEQUENCE [LARGE SCALE GENOMIC DNA]</scope>
    <source>
        <strain evidence="4 5">LMG 22037</strain>
    </source>
</reference>
<keyword evidence="1" id="KW-0611">Plant defense</keyword>
<evidence type="ECO:0000313" key="4">
    <source>
        <dbReference type="EMBL" id="CAB3742256.1"/>
    </source>
</evidence>
<dbReference type="Gene3D" id="1.10.530.10">
    <property type="match status" value="1"/>
</dbReference>
<feature type="domain" description="Glycoside hydrolase family 19 catalytic" evidence="3">
    <location>
        <begin position="735"/>
        <end position="802"/>
    </location>
</feature>
<evidence type="ECO:0000313" key="5">
    <source>
        <dbReference type="Proteomes" id="UP000494249"/>
    </source>
</evidence>
<name>A0A6J5CRU0_9BURK</name>
<evidence type="ECO:0000256" key="2">
    <source>
        <dbReference type="ARBA" id="ARBA00023157"/>
    </source>
</evidence>
<dbReference type="PANTHER" id="PTHR22595:SF79">
    <property type="entry name" value="CHITINASE 12"/>
    <property type="match status" value="1"/>
</dbReference>
<dbReference type="InterPro" id="IPR023346">
    <property type="entry name" value="Lysozyme-like_dom_sf"/>
</dbReference>
<dbReference type="EMBL" id="CADIKB010000081">
    <property type="protein sequence ID" value="CAB3742256.1"/>
    <property type="molecule type" value="Genomic_DNA"/>
</dbReference>
<gene>
    <name evidence="4" type="ORF">LMG22037_06586</name>
</gene>
<dbReference type="Proteomes" id="UP000494249">
    <property type="component" value="Unassembled WGS sequence"/>
</dbReference>
<dbReference type="RefSeq" id="WP_035484023.1">
    <property type="nucleotide sequence ID" value="NZ_CADFGL010000075.1"/>
</dbReference>
<dbReference type="GO" id="GO:0004568">
    <property type="term" value="F:chitinase activity"/>
    <property type="evidence" value="ECO:0007669"/>
    <property type="project" value="InterPro"/>
</dbReference>
<dbReference type="PANTHER" id="PTHR22595">
    <property type="entry name" value="CHITINASE-RELATED"/>
    <property type="match status" value="1"/>
</dbReference>
<sequence>MANSSAPNAALTPLKQIAFAFPFRKKGQGNGALATDITDEHDMYLLLKQEPTGSFPVSASGMWHGGIHISEAGAGQGLDLKGGVRCIADGEVIAWRVNRKYLASTLPPQNGGPEINAQYSTGFALVQHSMEFPRGKKWPFFSLYMHLQDYASYEADPALPWPGYWSAKYQVTEDTVDKPTALASGQDPSVDQTGLRVRVNRTHGATVGILPRGTLVSLSKREGEWGQIAEDPGALIAPAVGGYVASGAAIGKWIFLGKEHGHLGPVVKKVMPDSVFDCVNVIPQPEQRLKVKAGDVLGYLGRYDSLRDQTSNRVVHIEVFSDDSIKQFIIDGRAAVNANITTPANWSQLGLSAAPTILRIAAGTTLYDKDPVAGTPPQASAQAKKTDVTQVETFSVLQNHTGNSFLETSPGNDGQKRHWWKVDSADIQRNAISGWVREQSFAGGTVTQEHSQSWIDFECHDEDHDPTHTIFASAADYVAYTKGSDDPTAGAIGKLSPLMTAIYRALYPSGDGAHAAEELRNTGQNPEGSSFPWVAFRASRLIPRHESEWANPAKWQELVSAIEQSNEPEPEHEEEKKRIAKLVWWDEVQAGVPGFPGPDVFHIHPAALVGNFASKNLVCKKCGTVITLTKSFMSKIAPGANVGVADELIRASKDVFKKYGVNSCRQIKHLLAQAKVETTRFTSFRESLNYVSYTGQSLYNMAPTAINNGFARKHMIFPTPAAKIAWIQNHLIANDPAYGEHCFGVNAQPGKDFRGRGLLQLTFYETYKRCGDAIGYAIDSQPELVESNPRVIIETGLWFWANNGIGSIADNPNTIGDDGVKKVTYPINSGYKALSERQRFHREISVIFNQEFSSGCTDD</sequence>
<accession>A0A6J5CRU0</accession>
<dbReference type="Pfam" id="PF00182">
    <property type="entry name" value="Glyco_hydro_19"/>
    <property type="match status" value="1"/>
</dbReference>
<protein>
    <recommendedName>
        <fullName evidence="3">Glycoside hydrolase family 19 catalytic domain-containing protein</fullName>
    </recommendedName>
</protein>
<organism evidence="4 5">
    <name type="scientific">Paraburkholderia phenoliruptrix</name>
    <dbReference type="NCBI Taxonomy" id="252970"/>
    <lineage>
        <taxon>Bacteria</taxon>
        <taxon>Pseudomonadati</taxon>
        <taxon>Pseudomonadota</taxon>
        <taxon>Betaproteobacteria</taxon>
        <taxon>Burkholderiales</taxon>
        <taxon>Burkholderiaceae</taxon>
        <taxon>Paraburkholderia</taxon>
    </lineage>
</organism>